<feature type="signal peptide" evidence="1">
    <location>
        <begin position="1"/>
        <end position="21"/>
    </location>
</feature>
<dbReference type="Proteomes" id="UP000184109">
    <property type="component" value="Unassembled WGS sequence"/>
</dbReference>
<protein>
    <submittedName>
        <fullName evidence="2">Uncharacterized protein</fullName>
    </submittedName>
</protein>
<gene>
    <name evidence="2" type="ORF">SAMN05444281_0575</name>
</gene>
<dbReference type="OrthoDB" id="9807602at2"/>
<dbReference type="EMBL" id="FQXQ01000001">
    <property type="protein sequence ID" value="SHH43037.1"/>
    <property type="molecule type" value="Genomic_DNA"/>
</dbReference>
<dbReference type="STRING" id="1195760.SAMN05444281_0575"/>
<sequence length="391" mass="46529">MKTLKLSFFLIISFLSFESNAQQAKEILGIANEQKELQYYQNQSELWKEKLSINSKDRKAWVNYYKAKRAIYQKKDYKFWVENRAEIFKKLEPILDDLYKELPDSFEYYWLKSGNTVNKEEAFKLASKAYNISPERKETYEELFIYYMTRWQTENAATIAQKILKSNFYANALYQWNLNSLNVANPQSILITHGDLDTLPRWVLQTGKSIRNDVLIINPWLMVYSKEYLKGVFLKLNIPSFYKSVLDFKNKEIYKNKLLKYIIDQVGKTRTIHFDCGTDVKLFETLNIKEKMYLTGVSFTYSNEVIDNLKITKHNFEEVLYLDYLFSDFQMHPQSDIVKKTLNISYIPGLMKMKSYYTTASNQKMIQKYDSLINKILEDSGRKEEILSWYE</sequence>
<proteinExistence type="predicted"/>
<dbReference type="RefSeq" id="WP_073118162.1">
    <property type="nucleotide sequence ID" value="NZ_BMEN01000001.1"/>
</dbReference>
<name>A0A1M5SWZ3_9FLAO</name>
<feature type="chain" id="PRO_5012635490" evidence="1">
    <location>
        <begin position="22"/>
        <end position="391"/>
    </location>
</feature>
<evidence type="ECO:0000256" key="1">
    <source>
        <dbReference type="SAM" id="SignalP"/>
    </source>
</evidence>
<evidence type="ECO:0000313" key="2">
    <source>
        <dbReference type="EMBL" id="SHH43037.1"/>
    </source>
</evidence>
<reference evidence="3" key="1">
    <citation type="submission" date="2016-11" db="EMBL/GenBank/DDBJ databases">
        <authorList>
            <person name="Varghese N."/>
            <person name="Submissions S."/>
        </authorList>
    </citation>
    <scope>NUCLEOTIDE SEQUENCE [LARGE SCALE GENOMIC DNA]</scope>
    <source>
        <strain evidence="3">DSM 100572</strain>
    </source>
</reference>
<accession>A0A1M5SWZ3</accession>
<keyword evidence="1" id="KW-0732">Signal</keyword>
<organism evidence="2 3">
    <name type="scientific">Wenyingzhuangia marina</name>
    <dbReference type="NCBI Taxonomy" id="1195760"/>
    <lineage>
        <taxon>Bacteria</taxon>
        <taxon>Pseudomonadati</taxon>
        <taxon>Bacteroidota</taxon>
        <taxon>Flavobacteriia</taxon>
        <taxon>Flavobacteriales</taxon>
        <taxon>Flavobacteriaceae</taxon>
        <taxon>Wenyingzhuangia</taxon>
    </lineage>
</organism>
<dbReference type="AlphaFoldDB" id="A0A1M5SWZ3"/>
<keyword evidence="3" id="KW-1185">Reference proteome</keyword>
<evidence type="ECO:0000313" key="3">
    <source>
        <dbReference type="Proteomes" id="UP000184109"/>
    </source>
</evidence>